<comment type="subcellular location">
    <subcellularLocation>
        <location evidence="1">Membrane</location>
        <topology evidence="1">Lipid-anchor</topology>
        <topology evidence="1">GPI-anchor</topology>
    </subcellularLocation>
    <subcellularLocation>
        <location evidence="2">Secreted</location>
    </subcellularLocation>
</comment>
<evidence type="ECO:0000259" key="11">
    <source>
        <dbReference type="Pfam" id="PF05730"/>
    </source>
</evidence>
<dbReference type="GO" id="GO:0098552">
    <property type="term" value="C:side of membrane"/>
    <property type="evidence" value="ECO:0007669"/>
    <property type="project" value="UniProtKB-KW"/>
</dbReference>
<feature type="compositionally biased region" description="Polar residues" evidence="9">
    <location>
        <begin position="340"/>
        <end position="361"/>
    </location>
</feature>
<comment type="similarity">
    <text evidence="3">Belongs to the RBT5 family.</text>
</comment>
<protein>
    <recommendedName>
        <fullName evidence="11">CFEM domain-containing protein</fullName>
    </recommendedName>
</protein>
<proteinExistence type="inferred from homology"/>
<feature type="chain" id="PRO_5035469855" description="CFEM domain-containing protein" evidence="10">
    <location>
        <begin position="20"/>
        <end position="721"/>
    </location>
</feature>
<dbReference type="Pfam" id="PF05730">
    <property type="entry name" value="CFEM"/>
    <property type="match status" value="1"/>
</dbReference>
<evidence type="ECO:0000313" key="12">
    <source>
        <dbReference type="EMBL" id="KAH7305013.1"/>
    </source>
</evidence>
<comment type="caution">
    <text evidence="12">The sequence shown here is derived from an EMBL/GenBank/DDBJ whole genome shotgun (WGS) entry which is preliminary data.</text>
</comment>
<feature type="signal peptide" evidence="10">
    <location>
        <begin position="1"/>
        <end position="19"/>
    </location>
</feature>
<feature type="compositionally biased region" description="Polar residues" evidence="9">
    <location>
        <begin position="391"/>
        <end position="415"/>
    </location>
</feature>
<keyword evidence="4" id="KW-0964">Secreted</keyword>
<sequence length="721" mass="74294">MKATFIALAAAASLSQVSATFGGFHNAPPFACPGNSDNVCEEKQKGGWNWGDLTPGKFNNYDGFNFNGWTCEDKFSKRDVLAPRTFGKKVIAGRCGPEPSKAPSFECGPTKKKFSVKKFELDVEFDCRLEFHYDMPDGSVCKHAQECKAGGNVVHNTQCGGAKKVRFVYPPHPGKPKECNIGVGPIDFDCDNNTPPKPPYNPGKPPHNPGKPPHHPGKPSTSSPVAPPPVTESSALPVESTTVSVPEESTTVPVPEESTTTPAPEESTTVSVPGESTVPAESTTASVPGESTVPAESTTVSVPGESTIPTPEESTTVPVPEESTTVPPAGETTTTEPVFITSSIPAGSSTVPVPEESTTVSVPGESTVPAPEESTPVVSVPGESTVPAPAESTSTAPGSETTESSALPVESTTLEVSTPPAVPTTLTTVYDTTSTVFTTSVQTITSCGPEVPDCPAKGTTAIVTVTIPVSTTICPVTETITTVPGVPTETAPAPVSPPVDTPVTPPQTPEQPDEDLPCPAVVPKCLNTFFYLVDSCRDNTDAQCYCPNKDYVDEVFKCLYAHGESGDIIAEAVNFFQGICADKIPENPAIITGADDITQHITITGTPVVPTAVYTTVIVDATVTAPAVVDGTTIVGSSTTVVISTEVTVPQVTLPTAAATEPAAGVPDVPAVPTLITSRPVLTGTGGLPIPSSPVVPINGASSVRGGMAIGAIVMAVLAAF</sequence>
<organism evidence="12 13">
    <name type="scientific">Stachybotrys elegans</name>
    <dbReference type="NCBI Taxonomy" id="80388"/>
    <lineage>
        <taxon>Eukaryota</taxon>
        <taxon>Fungi</taxon>
        <taxon>Dikarya</taxon>
        <taxon>Ascomycota</taxon>
        <taxon>Pezizomycotina</taxon>
        <taxon>Sordariomycetes</taxon>
        <taxon>Hypocreomycetidae</taxon>
        <taxon>Hypocreales</taxon>
        <taxon>Stachybotryaceae</taxon>
        <taxon>Stachybotrys</taxon>
    </lineage>
</organism>
<name>A0A8K0SFT3_9HYPO</name>
<feature type="region of interest" description="Disordered" evidence="9">
    <location>
        <begin position="485"/>
        <end position="515"/>
    </location>
</feature>
<evidence type="ECO:0000256" key="9">
    <source>
        <dbReference type="SAM" id="MobiDB-lite"/>
    </source>
</evidence>
<feature type="compositionally biased region" description="Pro residues" evidence="9">
    <location>
        <begin position="195"/>
        <end position="211"/>
    </location>
</feature>
<keyword evidence="13" id="KW-1185">Reference proteome</keyword>
<keyword evidence="5" id="KW-0472">Membrane</keyword>
<evidence type="ECO:0000256" key="10">
    <source>
        <dbReference type="SAM" id="SignalP"/>
    </source>
</evidence>
<evidence type="ECO:0000313" key="13">
    <source>
        <dbReference type="Proteomes" id="UP000813444"/>
    </source>
</evidence>
<keyword evidence="5" id="KW-0325">Glycoprotein</keyword>
<feature type="region of interest" description="Disordered" evidence="9">
    <location>
        <begin position="190"/>
        <end position="420"/>
    </location>
</feature>
<keyword evidence="6 10" id="KW-0732">Signal</keyword>
<evidence type="ECO:0000256" key="6">
    <source>
        <dbReference type="ARBA" id="ARBA00022729"/>
    </source>
</evidence>
<evidence type="ECO:0000256" key="1">
    <source>
        <dbReference type="ARBA" id="ARBA00004589"/>
    </source>
</evidence>
<evidence type="ECO:0000256" key="4">
    <source>
        <dbReference type="ARBA" id="ARBA00022525"/>
    </source>
</evidence>
<evidence type="ECO:0000256" key="8">
    <source>
        <dbReference type="ARBA" id="ARBA00023288"/>
    </source>
</evidence>
<keyword evidence="7" id="KW-1015">Disulfide bond</keyword>
<feature type="domain" description="CFEM" evidence="11">
    <location>
        <begin position="519"/>
        <end position="581"/>
    </location>
</feature>
<dbReference type="Proteomes" id="UP000813444">
    <property type="component" value="Unassembled WGS sequence"/>
</dbReference>
<dbReference type="EMBL" id="JAGPNK010000020">
    <property type="protein sequence ID" value="KAH7305013.1"/>
    <property type="molecule type" value="Genomic_DNA"/>
</dbReference>
<accession>A0A8K0SFT3</accession>
<evidence type="ECO:0000256" key="5">
    <source>
        <dbReference type="ARBA" id="ARBA00022622"/>
    </source>
</evidence>
<feature type="compositionally biased region" description="Pro residues" evidence="9">
    <location>
        <begin position="494"/>
        <end position="509"/>
    </location>
</feature>
<keyword evidence="5" id="KW-0336">GPI-anchor</keyword>
<dbReference type="AlphaFoldDB" id="A0A8K0SFT3"/>
<gene>
    <name evidence="12" type="ORF">B0I35DRAFT_484195</name>
</gene>
<evidence type="ECO:0000256" key="3">
    <source>
        <dbReference type="ARBA" id="ARBA00010031"/>
    </source>
</evidence>
<evidence type="ECO:0000256" key="7">
    <source>
        <dbReference type="ARBA" id="ARBA00023157"/>
    </source>
</evidence>
<dbReference type="InterPro" id="IPR008427">
    <property type="entry name" value="Extracellular_membr_CFEM_dom"/>
</dbReference>
<evidence type="ECO:0000256" key="2">
    <source>
        <dbReference type="ARBA" id="ARBA00004613"/>
    </source>
</evidence>
<feature type="compositionally biased region" description="Low complexity" evidence="9">
    <location>
        <begin position="231"/>
        <end position="271"/>
    </location>
</feature>
<dbReference type="OrthoDB" id="5431405at2759"/>
<dbReference type="GO" id="GO:0005576">
    <property type="term" value="C:extracellular region"/>
    <property type="evidence" value="ECO:0007669"/>
    <property type="project" value="UniProtKB-SubCell"/>
</dbReference>
<reference evidence="12" key="1">
    <citation type="journal article" date="2021" name="Nat. Commun.">
        <title>Genetic determinants of endophytism in the Arabidopsis root mycobiome.</title>
        <authorList>
            <person name="Mesny F."/>
            <person name="Miyauchi S."/>
            <person name="Thiergart T."/>
            <person name="Pickel B."/>
            <person name="Atanasova L."/>
            <person name="Karlsson M."/>
            <person name="Huettel B."/>
            <person name="Barry K.W."/>
            <person name="Haridas S."/>
            <person name="Chen C."/>
            <person name="Bauer D."/>
            <person name="Andreopoulos W."/>
            <person name="Pangilinan J."/>
            <person name="LaButti K."/>
            <person name="Riley R."/>
            <person name="Lipzen A."/>
            <person name="Clum A."/>
            <person name="Drula E."/>
            <person name="Henrissat B."/>
            <person name="Kohler A."/>
            <person name="Grigoriev I.V."/>
            <person name="Martin F.M."/>
            <person name="Hacquard S."/>
        </authorList>
    </citation>
    <scope>NUCLEOTIDE SEQUENCE</scope>
    <source>
        <strain evidence="12">MPI-CAGE-CH-0235</strain>
    </source>
</reference>
<feature type="compositionally biased region" description="Low complexity" evidence="9">
    <location>
        <begin position="305"/>
        <end position="338"/>
    </location>
</feature>
<keyword evidence="8" id="KW-0449">Lipoprotein</keyword>